<evidence type="ECO:0000259" key="9">
    <source>
        <dbReference type="PROSITE" id="PS50928"/>
    </source>
</evidence>
<evidence type="ECO:0000256" key="2">
    <source>
        <dbReference type="ARBA" id="ARBA00022448"/>
    </source>
</evidence>
<evidence type="ECO:0000256" key="5">
    <source>
        <dbReference type="ARBA" id="ARBA00022989"/>
    </source>
</evidence>
<dbReference type="GO" id="GO:0005886">
    <property type="term" value="C:plasma membrane"/>
    <property type="evidence" value="ECO:0007669"/>
    <property type="project" value="UniProtKB-SubCell"/>
</dbReference>
<evidence type="ECO:0000256" key="3">
    <source>
        <dbReference type="ARBA" id="ARBA00022475"/>
    </source>
</evidence>
<feature type="transmembrane region" description="Helical" evidence="7">
    <location>
        <begin position="219"/>
        <end position="239"/>
    </location>
</feature>
<evidence type="ECO:0000256" key="6">
    <source>
        <dbReference type="ARBA" id="ARBA00023136"/>
    </source>
</evidence>
<evidence type="ECO:0000313" key="11">
    <source>
        <dbReference type="Proteomes" id="UP000183529"/>
    </source>
</evidence>
<organism evidence="10 11">
    <name type="scientific">Paraburkholderia tropica</name>
    <dbReference type="NCBI Taxonomy" id="92647"/>
    <lineage>
        <taxon>Bacteria</taxon>
        <taxon>Pseudomonadati</taxon>
        <taxon>Pseudomonadota</taxon>
        <taxon>Betaproteobacteria</taxon>
        <taxon>Burkholderiales</taxon>
        <taxon>Burkholderiaceae</taxon>
        <taxon>Paraburkholderia</taxon>
    </lineage>
</organism>
<dbReference type="InterPro" id="IPR035906">
    <property type="entry name" value="MetI-like_sf"/>
</dbReference>
<evidence type="ECO:0000313" key="10">
    <source>
        <dbReference type="EMBL" id="SEK03240.1"/>
    </source>
</evidence>
<feature type="transmembrane region" description="Helical" evidence="7">
    <location>
        <begin position="251"/>
        <end position="269"/>
    </location>
</feature>
<feature type="domain" description="ABC transmembrane type-1" evidence="9">
    <location>
        <begin position="89"/>
        <end position="269"/>
    </location>
</feature>
<dbReference type="FunFam" id="1.10.3720.10:FF:000003">
    <property type="entry name" value="Aliphatic sulfonate ABC transporter permease"/>
    <property type="match status" value="1"/>
</dbReference>
<sequence length="287" mass="30817">MSAMLDLTGRQRPVATDSAQKDSATVRGAPTRRYTRRVAAILLFVALWQAAVHIHLSLGFVTFANVPSPADAIPALWTLLHSPKLPMHLAASITRVLAGFCAAAVVGLGLGLAIGRYALLEDLLMPPLEMLRPIPAVAWIPLAILMFPSSEISMMFVTFIGALFPILLNTIHGVEAVDQRLIATARGLGTNSLSLYTEVILPGAAPSIFTGLSIGMGTAWFCLVTAEMIAGQYGIGYYTWESYTLQNYADIVVGMALIGVLGMGSSMLIKRMGAALTPWYRRNGARR</sequence>
<comment type="caution">
    <text evidence="10">The sequence shown here is derived from an EMBL/GenBank/DDBJ whole genome shotgun (WGS) entry which is preliminary data.</text>
</comment>
<reference evidence="10 11" key="1">
    <citation type="submission" date="2016-10" db="EMBL/GenBank/DDBJ databases">
        <authorList>
            <person name="Varghese N."/>
            <person name="Submissions S."/>
        </authorList>
    </citation>
    <scope>NUCLEOTIDE SEQUENCE [LARGE SCALE GENOMIC DNA]</scope>
    <source>
        <strain evidence="10 11">LMG 22274</strain>
    </source>
</reference>
<accession>A0AAQ1GJA6</accession>
<gene>
    <name evidence="10" type="ORF">SAMN05216550_113276</name>
</gene>
<evidence type="ECO:0000256" key="4">
    <source>
        <dbReference type="ARBA" id="ARBA00022692"/>
    </source>
</evidence>
<dbReference type="PANTHER" id="PTHR30151">
    <property type="entry name" value="ALKANE SULFONATE ABC TRANSPORTER-RELATED, MEMBRANE SUBUNIT"/>
    <property type="match status" value="1"/>
</dbReference>
<feature type="transmembrane region" description="Helical" evidence="7">
    <location>
        <begin position="154"/>
        <end position="173"/>
    </location>
</feature>
<dbReference type="GO" id="GO:0042918">
    <property type="term" value="P:alkanesulfonate transmembrane transport"/>
    <property type="evidence" value="ECO:0007669"/>
    <property type="project" value="UniProtKB-ARBA"/>
</dbReference>
<dbReference type="Proteomes" id="UP000183529">
    <property type="component" value="Unassembled WGS sequence"/>
</dbReference>
<evidence type="ECO:0000256" key="1">
    <source>
        <dbReference type="ARBA" id="ARBA00004651"/>
    </source>
</evidence>
<keyword evidence="2 7" id="KW-0813">Transport</keyword>
<evidence type="ECO:0000256" key="8">
    <source>
        <dbReference type="SAM" id="MobiDB-lite"/>
    </source>
</evidence>
<protein>
    <submittedName>
        <fullName evidence="10">NitT/TauT family transport system permease protein</fullName>
    </submittedName>
</protein>
<name>A0AAQ1GJA6_9BURK</name>
<dbReference type="InterPro" id="IPR000515">
    <property type="entry name" value="MetI-like"/>
</dbReference>
<proteinExistence type="inferred from homology"/>
<feature type="transmembrane region" description="Helical" evidence="7">
    <location>
        <begin position="38"/>
        <end position="56"/>
    </location>
</feature>
<evidence type="ECO:0000256" key="7">
    <source>
        <dbReference type="RuleBase" id="RU363032"/>
    </source>
</evidence>
<dbReference type="PROSITE" id="PS50928">
    <property type="entry name" value="ABC_TM1"/>
    <property type="match status" value="1"/>
</dbReference>
<feature type="transmembrane region" description="Helical" evidence="7">
    <location>
        <begin position="92"/>
        <end position="118"/>
    </location>
</feature>
<keyword evidence="5 7" id="KW-1133">Transmembrane helix</keyword>
<keyword evidence="6 7" id="KW-0472">Membrane</keyword>
<feature type="region of interest" description="Disordered" evidence="8">
    <location>
        <begin position="1"/>
        <end position="27"/>
    </location>
</feature>
<keyword evidence="3" id="KW-1003">Cell membrane</keyword>
<dbReference type="PANTHER" id="PTHR30151:SF0">
    <property type="entry name" value="ABC TRANSPORTER PERMEASE PROTEIN MJ0413-RELATED"/>
    <property type="match status" value="1"/>
</dbReference>
<dbReference type="Gene3D" id="1.10.3720.10">
    <property type="entry name" value="MetI-like"/>
    <property type="match status" value="1"/>
</dbReference>
<feature type="transmembrane region" description="Helical" evidence="7">
    <location>
        <begin position="130"/>
        <end position="147"/>
    </location>
</feature>
<dbReference type="Pfam" id="PF00528">
    <property type="entry name" value="BPD_transp_1"/>
    <property type="match status" value="1"/>
</dbReference>
<dbReference type="RefSeq" id="WP_074985530.1">
    <property type="nucleotide sequence ID" value="NZ_CADFGN010000001.1"/>
</dbReference>
<comment type="subcellular location">
    <subcellularLocation>
        <location evidence="1 7">Cell membrane</location>
        <topology evidence="1 7">Multi-pass membrane protein</topology>
    </subcellularLocation>
</comment>
<keyword evidence="4 7" id="KW-0812">Transmembrane</keyword>
<dbReference type="SUPFAM" id="SSF161098">
    <property type="entry name" value="MetI-like"/>
    <property type="match status" value="1"/>
</dbReference>
<dbReference type="AlphaFoldDB" id="A0AAQ1GJA6"/>
<dbReference type="EMBL" id="FNZM01000013">
    <property type="protein sequence ID" value="SEK03240.1"/>
    <property type="molecule type" value="Genomic_DNA"/>
</dbReference>
<comment type="similarity">
    <text evidence="7">Belongs to the binding-protein-dependent transport system permease family.</text>
</comment>